<dbReference type="EMBL" id="AJVK01025510">
    <property type="status" value="NOT_ANNOTATED_CDS"/>
    <property type="molecule type" value="Genomic_DNA"/>
</dbReference>
<dbReference type="PANTHER" id="PTHR45444">
    <property type="entry name" value="XANTHINE DEHYDROGENASE"/>
    <property type="match status" value="1"/>
</dbReference>
<feature type="binding site" evidence="14">
    <location>
        <position position="152"/>
    </location>
    <ligand>
        <name>[2Fe-2S] cluster</name>
        <dbReference type="ChEBI" id="CHEBI:190135"/>
        <label>2</label>
    </ligand>
</feature>
<dbReference type="GO" id="GO:0051537">
    <property type="term" value="F:2 iron, 2 sulfur cluster binding"/>
    <property type="evidence" value="ECO:0007669"/>
    <property type="project" value="UniProtKB-KW"/>
</dbReference>
<dbReference type="InterPro" id="IPR022407">
    <property type="entry name" value="OxRdtase_Mopterin_BS"/>
</dbReference>
<dbReference type="FunFam" id="3.10.20.30:FF:000015">
    <property type="entry name" value="Aldehyde oxidase 1"/>
    <property type="match status" value="1"/>
</dbReference>
<evidence type="ECO:0000256" key="14">
    <source>
        <dbReference type="PIRSR" id="PIRSR000127-3"/>
    </source>
</evidence>
<feature type="binding site" evidence="13">
    <location>
        <position position="521"/>
    </location>
    <ligand>
        <name>substrate</name>
    </ligand>
</feature>
<dbReference type="InterPro" id="IPR036318">
    <property type="entry name" value="FAD-bd_PCMH-like_sf"/>
</dbReference>
<dbReference type="Pfam" id="PF01799">
    <property type="entry name" value="Fer2_2"/>
    <property type="match status" value="1"/>
</dbReference>
<dbReference type="PANTHER" id="PTHR45444:SF3">
    <property type="entry name" value="XANTHINE DEHYDROGENASE"/>
    <property type="match status" value="1"/>
</dbReference>
<dbReference type="GO" id="GO:0016491">
    <property type="term" value="F:oxidoreductase activity"/>
    <property type="evidence" value="ECO:0007669"/>
    <property type="project" value="UniProtKB-KW"/>
</dbReference>
<dbReference type="Pfam" id="PF01315">
    <property type="entry name" value="Ald_Xan_dh_C"/>
    <property type="match status" value="1"/>
</dbReference>
<dbReference type="SUPFAM" id="SSF54292">
    <property type="entry name" value="2Fe-2S ferredoxin-like"/>
    <property type="match status" value="1"/>
</dbReference>
<dbReference type="PIRSF" id="PIRSF000127">
    <property type="entry name" value="Xanthine_DH"/>
    <property type="match status" value="1"/>
</dbReference>
<dbReference type="InterPro" id="IPR006058">
    <property type="entry name" value="2Fe2S_fd_BS"/>
</dbReference>
<dbReference type="InterPro" id="IPR036010">
    <property type="entry name" value="2Fe-2S_ferredoxin-like_sf"/>
</dbReference>
<dbReference type="SMART" id="SM01008">
    <property type="entry name" value="Ald_Xan_dh_C"/>
    <property type="match status" value="1"/>
</dbReference>
<evidence type="ECO:0000256" key="3">
    <source>
        <dbReference type="ARBA" id="ARBA00022505"/>
    </source>
</evidence>
<dbReference type="Gene3D" id="1.10.150.120">
    <property type="entry name" value="[2Fe-2S]-binding domain"/>
    <property type="match status" value="1"/>
</dbReference>
<feature type="binding site" evidence="14">
    <location>
        <position position="55"/>
    </location>
    <ligand>
        <name>[2Fe-2S] cluster</name>
        <dbReference type="ChEBI" id="CHEBI:190135"/>
        <label>1</label>
    </ligand>
</feature>
<dbReference type="PROSITE" id="PS51085">
    <property type="entry name" value="2FE2S_FER_2"/>
    <property type="match status" value="1"/>
</dbReference>
<evidence type="ECO:0000256" key="7">
    <source>
        <dbReference type="ARBA" id="ARBA00022827"/>
    </source>
</evidence>
<dbReference type="InterPro" id="IPR002346">
    <property type="entry name" value="Mopterin_DH_FAD-bd"/>
</dbReference>
<dbReference type="InterPro" id="IPR012675">
    <property type="entry name" value="Beta-grasp_dom_sf"/>
</dbReference>
<dbReference type="VEuPathDB" id="VectorBase:PPAPM1_000776"/>
<dbReference type="FunFam" id="3.30.365.10:FF:000001">
    <property type="entry name" value="Xanthine dehydrogenase oxidase"/>
    <property type="match status" value="1"/>
</dbReference>
<dbReference type="SUPFAM" id="SSF56003">
    <property type="entry name" value="Molybdenum cofactor-binding domain"/>
    <property type="match status" value="1"/>
</dbReference>
<feature type="binding site" evidence="13">
    <location>
        <position position="599"/>
    </location>
    <ligand>
        <name>substrate</name>
    </ligand>
</feature>
<dbReference type="InterPro" id="IPR046867">
    <property type="entry name" value="AldOxase/xan_DH_MoCoBD2"/>
</dbReference>
<feature type="binding site" evidence="13">
    <location>
        <position position="729"/>
    </location>
    <ligand>
        <name>substrate</name>
    </ligand>
</feature>
<keyword evidence="5 14" id="KW-0001">2Fe-2S</keyword>
<dbReference type="GO" id="GO:0043546">
    <property type="term" value="F:molybdopterin cofactor binding"/>
    <property type="evidence" value="ECO:0007669"/>
    <property type="project" value="InterPro"/>
</dbReference>
<dbReference type="SUPFAM" id="SSF54665">
    <property type="entry name" value="CO dehydrogenase molybdoprotein N-domain-like"/>
    <property type="match status" value="1"/>
</dbReference>
<feature type="binding site" evidence="14">
    <location>
        <position position="77"/>
    </location>
    <ligand>
        <name>[2Fe-2S] cluster</name>
        <dbReference type="ChEBI" id="CHEBI:190135"/>
        <label>1</label>
    </ligand>
</feature>
<sequence length="1087" mass="119605">MGDNILNSTLIFFVNGKKIVEQHPNPELTLLTYLREKLHLCGTKLGCAEGGCGACTVMVSRVDRTTQKLHHLAVNACLAPLCSMHGLAVTTVEGIGSTRTKLHPVQERIAKAHGSQCGFCTPGIVMSMYATLRSIPKPTMADLETTFQGNLCRCTGYRPIIEGFRTFTVDGCSMGENCCKVNGNGICKEEDTLFEPNEFMPYDPSQEPIFPPELKCSDALDRQFLAFQGDRVSWYRPTSLNELLNIKKKFPDSKIVVGNTEVGVEVKFRNCLFPVLISTAQIPELNEITETTKGVKIGASVSLADMEEKLRRLIEDRPETETSRCFSKSHAKITNIDASEALALPGVVAFYSSKDISSDRNSVGAVFHDEELFISDIVTSQGQTIGVVVADNQSLAQRAAKLVKVTYDDINPVIVTLEDAIKHQSYYPGYPKVIRKGDPEGALKNADHIVEGEVRMGGQEHFYLETQASIAIPRDNDELELFCSSQHPTEIQKLVSHTLNIPASKIAVRVKRMGGGFGGKESRGSLTALPVAFASYKLGRPVRCMLDRDEDMKMTGTRHPFYFKYQAGCTKEGQITAIMVSIYNNAGYSMDLSFSIVERAMYHILNAYYVPNALVQGWVCKTNLPSNTAFRGFGGPQGMFVGEHIIRDIARTVNRDYVEIAELNMMQTGLRTHYNQVVELCQVGRCWKELLESSDFNRRRDNVQKFNAQNRWRKRGISVVSVQFGISFTTAFLNQSGALVHIYTDGSVLLSHGGTEMGQGLHTKMIQVAATTLGIPFDRIHVSETSTDKVPNTSATAASAGSDLNGMAILNACNILNERIAPYKKAFPEDGWNKWISRAYFDRVSLSATGFYATPHLGYDFASNSGRPFNYFTFGAGCSEVEIDCLTGDHQVIRTDIVMDLGSSINPAIDIGQIEGAFMQGYGLFTLEEMVYGADGTLLSRGPGAYKLPGFADIPGEFNVSLLSGAPNPKAVYSSKAVGEPPLFSAASVFFAIKEAIADARRHENLSPDFPLISPATSARIRMACQDRFTKKFSKPVPGSFKPWNDVPCQLHQSSIWSKIVDLEESSECTEYVETPIFLAVVTPITS</sequence>
<dbReference type="InterPro" id="IPR001041">
    <property type="entry name" value="2Fe-2S_ferredoxin-type"/>
</dbReference>
<dbReference type="InterPro" id="IPR036856">
    <property type="entry name" value="Ald_Oxase/Xan_DH_a/b_sf"/>
</dbReference>
<dbReference type="Pfam" id="PF20256">
    <property type="entry name" value="MoCoBD_2"/>
    <property type="match status" value="1"/>
</dbReference>
<feature type="binding site" evidence="13">
    <location>
        <begin position="255"/>
        <end position="262"/>
    </location>
    <ligand>
        <name>FAD</name>
        <dbReference type="ChEBI" id="CHEBI:57692"/>
    </ligand>
</feature>
<dbReference type="FunFam" id="3.30.43.10:FF:000001">
    <property type="entry name" value="Xanthine dehydrogenase/oxidase"/>
    <property type="match status" value="1"/>
</dbReference>
<dbReference type="Pfam" id="PF00111">
    <property type="entry name" value="Fer2"/>
    <property type="match status" value="1"/>
</dbReference>
<feature type="binding site" evidence="14">
    <location>
        <position position="798"/>
    </location>
    <ligand>
        <name>Mo-molybdopterin</name>
        <dbReference type="ChEBI" id="CHEBI:71302"/>
    </ligand>
    <ligandPart>
        <name>Mo</name>
        <dbReference type="ChEBI" id="CHEBI:28685"/>
    </ligandPart>
</feature>
<dbReference type="PROSITE" id="PS51387">
    <property type="entry name" value="FAD_PCMH"/>
    <property type="match status" value="1"/>
</dbReference>
<feature type="binding site" evidence="14">
    <location>
        <position position="52"/>
    </location>
    <ligand>
        <name>[2Fe-2S] cluster</name>
        <dbReference type="ChEBI" id="CHEBI:190135"/>
        <label>1</label>
    </ligand>
</feature>
<feature type="binding site" evidence="14">
    <location>
        <position position="486"/>
    </location>
    <ligand>
        <name>Mo-molybdopterin</name>
        <dbReference type="ChEBI" id="CHEBI:71302"/>
    </ligand>
    <ligandPart>
        <name>Mo</name>
        <dbReference type="ChEBI" id="CHEBI:28685"/>
    </ligandPart>
</feature>
<dbReference type="GO" id="GO:0071949">
    <property type="term" value="F:FAD binding"/>
    <property type="evidence" value="ECO:0007669"/>
    <property type="project" value="InterPro"/>
</dbReference>
<dbReference type="Pfam" id="PF02738">
    <property type="entry name" value="MoCoBD_1"/>
    <property type="match status" value="1"/>
</dbReference>
<evidence type="ECO:0000256" key="8">
    <source>
        <dbReference type="ARBA" id="ARBA00023002"/>
    </source>
</evidence>
<evidence type="ECO:0000256" key="12">
    <source>
        <dbReference type="PIRSR" id="PIRSR000127-1"/>
    </source>
</evidence>
<keyword evidence="10 14" id="KW-0411">Iron-sulfur</keyword>
<dbReference type="Gene3D" id="3.90.1170.50">
    <property type="entry name" value="Aldehyde oxidase/xanthine dehydrogenase, a/b hammerhead"/>
    <property type="match status" value="1"/>
</dbReference>
<evidence type="ECO:0000256" key="4">
    <source>
        <dbReference type="ARBA" id="ARBA00022630"/>
    </source>
</evidence>
<evidence type="ECO:0000256" key="13">
    <source>
        <dbReference type="PIRSR" id="PIRSR000127-2"/>
    </source>
</evidence>
<dbReference type="CDD" id="cd00207">
    <property type="entry name" value="fer2"/>
    <property type="match status" value="1"/>
</dbReference>
<dbReference type="Pfam" id="PF00941">
    <property type="entry name" value="FAD_binding_5"/>
    <property type="match status" value="1"/>
</dbReference>
<accession>A0A1B0D5Q3</accession>
<dbReference type="PROSITE" id="PS00559">
    <property type="entry name" value="MOLYBDOPTERIN_EUK"/>
    <property type="match status" value="1"/>
</dbReference>
<dbReference type="Proteomes" id="UP000092462">
    <property type="component" value="Unassembled WGS sequence"/>
</dbReference>
<dbReference type="InterPro" id="IPR002888">
    <property type="entry name" value="2Fe-2S-bd"/>
</dbReference>
<dbReference type="InterPro" id="IPR036884">
    <property type="entry name" value="2Fe-2S-bd_dom_sf"/>
</dbReference>
<comment type="cofactor">
    <cofactor evidence="11">
        <name>[2Fe-2S] cluster</name>
        <dbReference type="ChEBI" id="CHEBI:190135"/>
    </cofactor>
</comment>
<comment type="cofactor">
    <cofactor evidence="1 13">
        <name>FAD</name>
        <dbReference type="ChEBI" id="CHEBI:57692"/>
    </cofactor>
</comment>
<dbReference type="InterPro" id="IPR008274">
    <property type="entry name" value="AldOxase/xan_DH_MoCoBD1"/>
</dbReference>
<evidence type="ECO:0000313" key="15">
    <source>
        <dbReference type="EnsemblMetazoa" id="PPAI002810-PA"/>
    </source>
</evidence>
<keyword evidence="4" id="KW-0285">Flavoprotein</keyword>
<keyword evidence="9 14" id="KW-0408">Iron</keyword>
<dbReference type="PROSITE" id="PS00197">
    <property type="entry name" value="2FE2S_FER_1"/>
    <property type="match status" value="1"/>
</dbReference>
<evidence type="ECO:0000256" key="11">
    <source>
        <dbReference type="ARBA" id="ARBA00034078"/>
    </source>
</evidence>
<keyword evidence="8" id="KW-0560">Oxidoreductase</keyword>
<dbReference type="VEuPathDB" id="VectorBase:PPAI002810"/>
<feature type="binding site" evidence="14">
    <location>
        <position position="631"/>
    </location>
    <ligand>
        <name>Mo-molybdopterin</name>
        <dbReference type="ChEBI" id="CHEBI:71302"/>
    </ligand>
    <ligandPart>
        <name>Mo</name>
        <dbReference type="ChEBI" id="CHEBI:28685"/>
    </ligandPart>
</feature>
<feature type="active site" description="Proton acceptor" evidence="12">
    <location>
        <position position="980"/>
    </location>
</feature>
<keyword evidence="7 13" id="KW-0274">FAD</keyword>
<feature type="binding site" evidence="14">
    <location>
        <position position="47"/>
    </location>
    <ligand>
        <name>[2Fe-2S] cluster</name>
        <dbReference type="ChEBI" id="CHEBI:190135"/>
        <label>1</label>
    </ligand>
</feature>
<comment type="cofactor">
    <cofactor evidence="14">
        <name>[2Fe-2S] cluster</name>
        <dbReference type="ChEBI" id="CHEBI:190135"/>
    </cofactor>
    <text evidence="14">Binds 2 [2Fe-2S] clusters.</text>
</comment>
<keyword evidence="16" id="KW-1185">Reference proteome</keyword>
<keyword evidence="3 14" id="KW-0500">Molybdenum</keyword>
<dbReference type="InterPro" id="IPR016208">
    <property type="entry name" value="Ald_Oxase/xanthine_DH-like"/>
</dbReference>
<dbReference type="InterPro" id="IPR016167">
    <property type="entry name" value="FAD-bd_PCMH_sub1"/>
</dbReference>
<dbReference type="Gene3D" id="3.30.43.10">
    <property type="entry name" value="Uridine Diphospho-n-acetylenolpyruvylglucosamine Reductase, domain 2"/>
    <property type="match status" value="1"/>
</dbReference>
<evidence type="ECO:0000256" key="5">
    <source>
        <dbReference type="ARBA" id="ARBA00022714"/>
    </source>
</evidence>
<dbReference type="SUPFAM" id="SSF47741">
    <property type="entry name" value="CO dehydrogenase ISP C-domain like"/>
    <property type="match status" value="1"/>
</dbReference>
<evidence type="ECO:0000256" key="1">
    <source>
        <dbReference type="ARBA" id="ARBA00001974"/>
    </source>
</evidence>
<dbReference type="Gene3D" id="3.10.20.30">
    <property type="match status" value="1"/>
</dbReference>
<dbReference type="GO" id="GO:0005506">
    <property type="term" value="F:iron ion binding"/>
    <property type="evidence" value="ECO:0007669"/>
    <property type="project" value="InterPro"/>
</dbReference>
<evidence type="ECO:0000313" key="16">
    <source>
        <dbReference type="Proteomes" id="UP000092462"/>
    </source>
</evidence>
<dbReference type="FunFam" id="3.90.1170.50:FF:000001">
    <property type="entry name" value="Aldehyde oxidase 1"/>
    <property type="match status" value="1"/>
</dbReference>
<feature type="binding site" evidence="14">
    <location>
        <position position="117"/>
    </location>
    <ligand>
        <name>[2Fe-2S] cluster</name>
        <dbReference type="ChEBI" id="CHEBI:190135"/>
        <label>2</label>
    </ligand>
</feature>
<protein>
    <recommendedName>
        <fullName evidence="17">Xanthine dehydrogenase</fullName>
    </recommendedName>
</protein>
<evidence type="ECO:0008006" key="17">
    <source>
        <dbReference type="Google" id="ProtNLM"/>
    </source>
</evidence>
<evidence type="ECO:0000256" key="9">
    <source>
        <dbReference type="ARBA" id="ARBA00023004"/>
    </source>
</evidence>
<comment type="similarity">
    <text evidence="2">Belongs to the xanthine dehydrogenase family.</text>
</comment>
<dbReference type="FunFam" id="3.30.365.10:FF:000003">
    <property type="entry name" value="Aldehyde oxidase 1"/>
    <property type="match status" value="1"/>
</dbReference>
<evidence type="ECO:0000256" key="6">
    <source>
        <dbReference type="ARBA" id="ARBA00022723"/>
    </source>
</evidence>
<comment type="cofactor">
    <cofactor evidence="14">
        <name>Mo-molybdopterin</name>
        <dbReference type="ChEBI" id="CHEBI:71302"/>
    </cofactor>
    <text evidence="14">Binds 1 Mo-molybdopterin (Mo-MPT) cofactor per subunit.</text>
</comment>
<dbReference type="SUPFAM" id="SSF56176">
    <property type="entry name" value="FAD-binding/transporter-associated domain-like"/>
    <property type="match status" value="1"/>
</dbReference>
<dbReference type="EnsemblMetazoa" id="PPAI002810-RA">
    <property type="protein sequence ID" value="PPAI002810-PA"/>
    <property type="gene ID" value="PPAI002810"/>
</dbReference>
<evidence type="ECO:0000256" key="10">
    <source>
        <dbReference type="ARBA" id="ARBA00023014"/>
    </source>
</evidence>
<evidence type="ECO:0000256" key="2">
    <source>
        <dbReference type="ARBA" id="ARBA00006849"/>
    </source>
</evidence>
<dbReference type="FunFam" id="3.30.365.10:FF:000004">
    <property type="entry name" value="Xanthine dehydrogenase oxidase"/>
    <property type="match status" value="1"/>
</dbReference>
<keyword evidence="6 14" id="KW-0479">Metal-binding</keyword>
<feature type="binding site" evidence="14">
    <location>
        <position position="517"/>
    </location>
    <ligand>
        <name>Mo-molybdopterin</name>
        <dbReference type="ChEBI" id="CHEBI:71302"/>
    </ligand>
    <ligandPart>
        <name>Mo</name>
        <dbReference type="ChEBI" id="CHEBI:28685"/>
    </ligandPart>
</feature>
<feature type="binding site" evidence="13">
    <location>
        <position position="633"/>
    </location>
    <ligand>
        <name>substrate</name>
    </ligand>
</feature>
<dbReference type="VEuPathDB" id="VectorBase:PPAPM1_009099"/>
<dbReference type="Gene3D" id="3.30.365.10">
    <property type="entry name" value="Aldehyde oxidase/xanthine dehydrogenase, molybdopterin binding domain"/>
    <property type="match status" value="4"/>
</dbReference>
<dbReference type="AlphaFoldDB" id="A0A1B0D5Q3"/>
<name>A0A1B0D5Q3_PHLPP</name>
<feature type="binding site" evidence="14">
    <location>
        <position position="154"/>
    </location>
    <ligand>
        <name>[2Fe-2S] cluster</name>
        <dbReference type="ChEBI" id="CHEBI:190135"/>
        <label>2</label>
    </ligand>
</feature>
<feature type="binding site" evidence="14">
    <location>
        <position position="120"/>
    </location>
    <ligand>
        <name>[2Fe-2S] cluster</name>
        <dbReference type="ChEBI" id="CHEBI:190135"/>
        <label>2</label>
    </ligand>
</feature>
<dbReference type="InterPro" id="IPR016166">
    <property type="entry name" value="FAD-bd_PCMH"/>
</dbReference>
<reference evidence="15" key="1">
    <citation type="submission" date="2022-08" db="UniProtKB">
        <authorList>
            <consortium name="EnsemblMetazoa"/>
        </authorList>
    </citation>
    <scope>IDENTIFICATION</scope>
    <source>
        <strain evidence="15">Israel</strain>
    </source>
</reference>
<proteinExistence type="inferred from homology"/>
<dbReference type="InterPro" id="IPR000674">
    <property type="entry name" value="Ald_Oxase/Xan_DH_a/b"/>
</dbReference>
<dbReference type="InterPro" id="IPR037165">
    <property type="entry name" value="AldOxase/xan_DH_Mopterin-bd_sf"/>
</dbReference>
<organism evidence="15 16">
    <name type="scientific">Phlebotomus papatasi</name>
    <name type="common">Sandfly</name>
    <dbReference type="NCBI Taxonomy" id="29031"/>
    <lineage>
        <taxon>Eukaryota</taxon>
        <taxon>Metazoa</taxon>
        <taxon>Ecdysozoa</taxon>
        <taxon>Arthropoda</taxon>
        <taxon>Hexapoda</taxon>
        <taxon>Insecta</taxon>
        <taxon>Pterygota</taxon>
        <taxon>Neoptera</taxon>
        <taxon>Endopterygota</taxon>
        <taxon>Diptera</taxon>
        <taxon>Nematocera</taxon>
        <taxon>Psychodoidea</taxon>
        <taxon>Psychodidae</taxon>
        <taxon>Phlebotomus</taxon>
        <taxon>Phlebotomus</taxon>
    </lineage>
</organism>